<dbReference type="AlphaFoldDB" id="A0A0A9BNG7"/>
<sequence length="32" mass="3633">MGSSMPKILFPFSAASIYYAIRHLMLWLIACT</sequence>
<evidence type="ECO:0000313" key="1">
    <source>
        <dbReference type="EMBL" id="JAD62775.1"/>
    </source>
</evidence>
<proteinExistence type="predicted"/>
<reference evidence="1" key="2">
    <citation type="journal article" date="2015" name="Data Brief">
        <title>Shoot transcriptome of the giant reed, Arundo donax.</title>
        <authorList>
            <person name="Barrero R.A."/>
            <person name="Guerrero F.D."/>
            <person name="Moolhuijzen P."/>
            <person name="Goolsby J.A."/>
            <person name="Tidwell J."/>
            <person name="Bellgard S.E."/>
            <person name="Bellgard M.I."/>
        </authorList>
    </citation>
    <scope>NUCLEOTIDE SEQUENCE</scope>
    <source>
        <tissue evidence="1">Shoot tissue taken approximately 20 cm above the soil surface</tissue>
    </source>
</reference>
<organism evidence="1">
    <name type="scientific">Arundo donax</name>
    <name type="common">Giant reed</name>
    <name type="synonym">Donax arundinaceus</name>
    <dbReference type="NCBI Taxonomy" id="35708"/>
    <lineage>
        <taxon>Eukaryota</taxon>
        <taxon>Viridiplantae</taxon>
        <taxon>Streptophyta</taxon>
        <taxon>Embryophyta</taxon>
        <taxon>Tracheophyta</taxon>
        <taxon>Spermatophyta</taxon>
        <taxon>Magnoliopsida</taxon>
        <taxon>Liliopsida</taxon>
        <taxon>Poales</taxon>
        <taxon>Poaceae</taxon>
        <taxon>PACMAD clade</taxon>
        <taxon>Arundinoideae</taxon>
        <taxon>Arundineae</taxon>
        <taxon>Arundo</taxon>
    </lineage>
</organism>
<accession>A0A0A9BNG7</accession>
<reference evidence="1" key="1">
    <citation type="submission" date="2014-09" db="EMBL/GenBank/DDBJ databases">
        <authorList>
            <person name="Magalhaes I.L.F."/>
            <person name="Oliveira U."/>
            <person name="Santos F.R."/>
            <person name="Vidigal T.H.D.A."/>
            <person name="Brescovit A.D."/>
            <person name="Santos A.J."/>
        </authorList>
    </citation>
    <scope>NUCLEOTIDE SEQUENCE</scope>
    <source>
        <tissue evidence="1">Shoot tissue taken approximately 20 cm above the soil surface</tissue>
    </source>
</reference>
<protein>
    <submittedName>
        <fullName evidence="1">Uncharacterized protein</fullName>
    </submittedName>
</protein>
<dbReference type="EMBL" id="GBRH01235120">
    <property type="protein sequence ID" value="JAD62775.1"/>
    <property type="molecule type" value="Transcribed_RNA"/>
</dbReference>
<name>A0A0A9BNG7_ARUDO</name>